<organism evidence="2 3">
    <name type="scientific">Sphaeroforma arctica JP610</name>
    <dbReference type="NCBI Taxonomy" id="667725"/>
    <lineage>
        <taxon>Eukaryota</taxon>
        <taxon>Ichthyosporea</taxon>
        <taxon>Ichthyophonida</taxon>
        <taxon>Sphaeroforma</taxon>
    </lineage>
</organism>
<dbReference type="RefSeq" id="XP_014148751.1">
    <property type="nucleotide sequence ID" value="XM_014293276.1"/>
</dbReference>
<proteinExistence type="predicted"/>
<evidence type="ECO:0000313" key="3">
    <source>
        <dbReference type="Proteomes" id="UP000054560"/>
    </source>
</evidence>
<sequence>MKFLNPVAYKFTASDDPNVPETLLGMRAAGEDASAIIEAASLVISNKLPLSVLENLLHPHPAITEAVQECARMVSGRSINKPHVFSSCYVRSFIPRHEEEVERVEIGGLTRDLVPSYGVEDYEL</sequence>
<dbReference type="EMBL" id="KQ244036">
    <property type="protein sequence ID" value="KNC74849.1"/>
    <property type="molecule type" value="Genomic_DNA"/>
</dbReference>
<dbReference type="Proteomes" id="UP000054560">
    <property type="component" value="Unassembled WGS sequence"/>
</dbReference>
<dbReference type="Pfam" id="PF02852">
    <property type="entry name" value="Pyr_redox_dim"/>
    <property type="match status" value="1"/>
</dbReference>
<dbReference type="SUPFAM" id="SSF55424">
    <property type="entry name" value="FAD/NAD-linked reductases, dimerisation (C-terminal) domain"/>
    <property type="match status" value="1"/>
</dbReference>
<dbReference type="AlphaFoldDB" id="A0A0L0FDK3"/>
<protein>
    <recommendedName>
        <fullName evidence="1">Pyridine nucleotide-disulphide oxidoreductase dimerisation domain-containing protein</fullName>
    </recommendedName>
</protein>
<reference evidence="2 3" key="1">
    <citation type="submission" date="2011-02" db="EMBL/GenBank/DDBJ databases">
        <title>The Genome Sequence of Sphaeroforma arctica JP610.</title>
        <authorList>
            <consortium name="The Broad Institute Genome Sequencing Platform"/>
            <person name="Russ C."/>
            <person name="Cuomo C."/>
            <person name="Young S.K."/>
            <person name="Zeng Q."/>
            <person name="Gargeya S."/>
            <person name="Alvarado L."/>
            <person name="Berlin A."/>
            <person name="Chapman S.B."/>
            <person name="Chen Z."/>
            <person name="Freedman E."/>
            <person name="Gellesch M."/>
            <person name="Goldberg J."/>
            <person name="Griggs A."/>
            <person name="Gujja S."/>
            <person name="Heilman E."/>
            <person name="Heiman D."/>
            <person name="Howarth C."/>
            <person name="Mehta T."/>
            <person name="Neiman D."/>
            <person name="Pearson M."/>
            <person name="Roberts A."/>
            <person name="Saif S."/>
            <person name="Shea T."/>
            <person name="Shenoy N."/>
            <person name="Sisk P."/>
            <person name="Stolte C."/>
            <person name="Sykes S."/>
            <person name="White J."/>
            <person name="Yandava C."/>
            <person name="Burger G."/>
            <person name="Gray M.W."/>
            <person name="Holland P.W.H."/>
            <person name="King N."/>
            <person name="Lang F.B.F."/>
            <person name="Roger A.J."/>
            <person name="Ruiz-Trillo I."/>
            <person name="Haas B."/>
            <person name="Nusbaum C."/>
            <person name="Birren B."/>
        </authorList>
    </citation>
    <scope>NUCLEOTIDE SEQUENCE [LARGE SCALE GENOMIC DNA]</scope>
    <source>
        <strain evidence="2 3">JP610</strain>
    </source>
</reference>
<gene>
    <name evidence="2" type="ORF">SARC_12611</name>
</gene>
<dbReference type="Gene3D" id="3.30.390.30">
    <property type="match status" value="1"/>
</dbReference>
<evidence type="ECO:0000313" key="2">
    <source>
        <dbReference type="EMBL" id="KNC74849.1"/>
    </source>
</evidence>
<evidence type="ECO:0000259" key="1">
    <source>
        <dbReference type="Pfam" id="PF02852"/>
    </source>
</evidence>
<dbReference type="GeneID" id="25913115"/>
<feature type="domain" description="Pyridine nucleotide-disulphide oxidoreductase dimerisation" evidence="1">
    <location>
        <begin position="21"/>
        <end position="69"/>
    </location>
</feature>
<keyword evidence="3" id="KW-1185">Reference proteome</keyword>
<dbReference type="InterPro" id="IPR004099">
    <property type="entry name" value="Pyr_nucl-diS_OxRdtase_dimer"/>
</dbReference>
<accession>A0A0L0FDK3</accession>
<name>A0A0L0FDK3_9EUKA</name>
<dbReference type="STRING" id="667725.A0A0L0FDK3"/>
<dbReference type="InterPro" id="IPR016156">
    <property type="entry name" value="FAD/NAD-linked_Rdtase_dimer_sf"/>
</dbReference>